<dbReference type="GO" id="GO:0004540">
    <property type="term" value="F:RNA nuclease activity"/>
    <property type="evidence" value="ECO:0007669"/>
    <property type="project" value="InterPro"/>
</dbReference>
<dbReference type="Pfam" id="PF01936">
    <property type="entry name" value="NYN"/>
    <property type="match status" value="1"/>
</dbReference>
<dbReference type="InterPro" id="IPR047140">
    <property type="entry name" value="LabA"/>
</dbReference>
<gene>
    <name evidence="2" type="ORF">A2114_00565</name>
</gene>
<dbReference type="Gene3D" id="3.40.50.1010">
    <property type="entry name" value="5'-nuclease"/>
    <property type="match status" value="1"/>
</dbReference>
<name>A0A1G2Q8H6_9BACT</name>
<evidence type="ECO:0000313" key="3">
    <source>
        <dbReference type="Proteomes" id="UP000176494"/>
    </source>
</evidence>
<dbReference type="STRING" id="1802435.A2114_00565"/>
<organism evidence="2 3">
    <name type="scientific">Candidatus Vogelbacteria bacterium GWA1_51_14</name>
    <dbReference type="NCBI Taxonomy" id="1802435"/>
    <lineage>
        <taxon>Bacteria</taxon>
        <taxon>Candidatus Vogeliibacteriota</taxon>
    </lineage>
</organism>
<dbReference type="AlphaFoldDB" id="A0A1G2Q8H6"/>
<dbReference type="Proteomes" id="UP000176494">
    <property type="component" value="Unassembled WGS sequence"/>
</dbReference>
<comment type="caution">
    <text evidence="2">The sequence shown here is derived from an EMBL/GenBank/DDBJ whole genome shotgun (WGS) entry which is preliminary data.</text>
</comment>
<dbReference type="EMBL" id="MHTG01000030">
    <property type="protein sequence ID" value="OHA56814.1"/>
    <property type="molecule type" value="Genomic_DNA"/>
</dbReference>
<sequence>MCQNMAYFGLFLILPHGELGVDLLHEVEKSSATETTINVIINLLTMNNLAFIDGQNLHMGTVSSDIPWKINLKRFRVYLNKKYQVKQAYYFLGYTQDDNQELYENIQSAGFILMFKKHSPVMLGKKKGNVDTDIVFNVMKKLYQKEDFDKIVLASGDGDYKMLVDFLIEEKKFKKILFPNKKFASSLYNDLGSEYFDYLDSRDVKGKINHDI</sequence>
<evidence type="ECO:0000313" key="2">
    <source>
        <dbReference type="EMBL" id="OHA56814.1"/>
    </source>
</evidence>
<dbReference type="PANTHER" id="PTHR35458:SF2">
    <property type="entry name" value="SLR0755 PROTEIN"/>
    <property type="match status" value="1"/>
</dbReference>
<dbReference type="InterPro" id="IPR021139">
    <property type="entry name" value="NYN"/>
</dbReference>
<dbReference type="PANTHER" id="PTHR35458">
    <property type="entry name" value="SLR0755 PROTEIN"/>
    <property type="match status" value="1"/>
</dbReference>
<accession>A0A1G2Q8H6</accession>
<proteinExistence type="predicted"/>
<protein>
    <recommendedName>
        <fullName evidence="1">NYN domain-containing protein</fullName>
    </recommendedName>
</protein>
<reference evidence="2 3" key="1">
    <citation type="journal article" date="2016" name="Nat. Commun.">
        <title>Thousands of microbial genomes shed light on interconnected biogeochemical processes in an aquifer system.</title>
        <authorList>
            <person name="Anantharaman K."/>
            <person name="Brown C.T."/>
            <person name="Hug L.A."/>
            <person name="Sharon I."/>
            <person name="Castelle C.J."/>
            <person name="Probst A.J."/>
            <person name="Thomas B.C."/>
            <person name="Singh A."/>
            <person name="Wilkins M.J."/>
            <person name="Karaoz U."/>
            <person name="Brodie E.L."/>
            <person name="Williams K.H."/>
            <person name="Hubbard S.S."/>
            <person name="Banfield J.F."/>
        </authorList>
    </citation>
    <scope>NUCLEOTIDE SEQUENCE [LARGE SCALE GENOMIC DNA]</scope>
</reference>
<evidence type="ECO:0000259" key="1">
    <source>
        <dbReference type="Pfam" id="PF01936"/>
    </source>
</evidence>
<feature type="domain" description="NYN" evidence="1">
    <location>
        <begin position="51"/>
        <end position="189"/>
    </location>
</feature>